<evidence type="ECO:0000313" key="11">
    <source>
        <dbReference type="Proteomes" id="UP000322699"/>
    </source>
</evidence>
<feature type="binding site" evidence="9">
    <location>
        <begin position="132"/>
        <end position="135"/>
    </location>
    <ligand>
        <name>ATP</name>
        <dbReference type="ChEBI" id="CHEBI:30616"/>
    </ligand>
</feature>
<comment type="cofactor">
    <cofactor evidence="9">
        <name>Mg(2+)</name>
        <dbReference type="ChEBI" id="CHEBI:18420"/>
    </cofactor>
</comment>
<feature type="binding site" evidence="9">
    <location>
        <position position="132"/>
    </location>
    <ligand>
        <name>Mg(2+)</name>
        <dbReference type="ChEBI" id="CHEBI:18420"/>
    </ligand>
</feature>
<keyword evidence="7 9" id="KW-0460">Magnesium</keyword>
<evidence type="ECO:0000256" key="8">
    <source>
        <dbReference type="ARBA" id="ARBA00047386"/>
    </source>
</evidence>
<feature type="binding site" evidence="9">
    <location>
        <position position="70"/>
    </location>
    <ligand>
        <name>Mg(2+)</name>
        <dbReference type="ChEBI" id="CHEBI:18420"/>
    </ligand>
</feature>
<dbReference type="Pfam" id="PF13500">
    <property type="entry name" value="AAA_26"/>
    <property type="match status" value="1"/>
</dbReference>
<keyword evidence="3 9" id="KW-0479">Metal-binding</keyword>
<dbReference type="InterPro" id="IPR004472">
    <property type="entry name" value="DTB_synth_BioD"/>
</dbReference>
<feature type="binding site" evidence="9">
    <location>
        <position position="32"/>
    </location>
    <ligand>
        <name>Mg(2+)</name>
        <dbReference type="ChEBI" id="CHEBI:18420"/>
    </ligand>
</feature>
<feature type="binding site" evidence="9">
    <location>
        <position position="57"/>
    </location>
    <ligand>
        <name>substrate</name>
    </ligand>
</feature>
<gene>
    <name evidence="10" type="primary">bioD1</name>
    <name evidence="9" type="synonym">bioD</name>
    <name evidence="10" type="ORF">LF1_22220</name>
</gene>
<evidence type="ECO:0000313" key="10">
    <source>
        <dbReference type="EMBL" id="KAA1259687.1"/>
    </source>
</evidence>
<dbReference type="GO" id="GO:0005524">
    <property type="term" value="F:ATP binding"/>
    <property type="evidence" value="ECO:0007669"/>
    <property type="project" value="UniProtKB-UniRule"/>
</dbReference>
<keyword evidence="1 9" id="KW-0963">Cytoplasm</keyword>
<evidence type="ECO:0000256" key="7">
    <source>
        <dbReference type="ARBA" id="ARBA00022842"/>
    </source>
</evidence>
<keyword evidence="4 9" id="KW-0547">Nucleotide-binding</keyword>
<comment type="catalytic activity">
    <reaction evidence="8">
        <text>(7R,8S)-8-amino-7-(carboxyamino)nonanoate + ATP = (4R,5S)-dethiobiotin + ADP + phosphate + H(+)</text>
        <dbReference type="Rhea" id="RHEA:63684"/>
        <dbReference type="ChEBI" id="CHEBI:15378"/>
        <dbReference type="ChEBI" id="CHEBI:30616"/>
        <dbReference type="ChEBI" id="CHEBI:43474"/>
        <dbReference type="ChEBI" id="CHEBI:149470"/>
        <dbReference type="ChEBI" id="CHEBI:149473"/>
        <dbReference type="ChEBI" id="CHEBI:456216"/>
    </reaction>
</comment>
<comment type="subcellular location">
    <subcellularLocation>
        <location evidence="9">Cytoplasm</location>
    </subcellularLocation>
</comment>
<comment type="caution">
    <text evidence="10">The sequence shown here is derived from an EMBL/GenBank/DDBJ whole genome shotgun (WGS) entry which is preliminary data.</text>
</comment>
<dbReference type="PANTHER" id="PTHR43210:SF2">
    <property type="entry name" value="ATP-DEPENDENT DETHIOBIOTIN SYNTHETASE BIOD 2"/>
    <property type="match status" value="1"/>
</dbReference>
<keyword evidence="11" id="KW-1185">Reference proteome</keyword>
<feature type="binding site" evidence="9">
    <location>
        <begin position="193"/>
        <end position="194"/>
    </location>
    <ligand>
        <name>ATP</name>
        <dbReference type="ChEBI" id="CHEBI:30616"/>
    </ligand>
</feature>
<comment type="pathway">
    <text evidence="9">Cofactor biosynthesis; biotin biosynthesis; biotin from 7,8-diaminononanoate: step 1/2.</text>
</comment>
<evidence type="ECO:0000256" key="2">
    <source>
        <dbReference type="ARBA" id="ARBA00022598"/>
    </source>
</evidence>
<comment type="similarity">
    <text evidence="9">Belongs to the dethiobiotin synthetase family.</text>
</comment>
<organism evidence="10 11">
    <name type="scientific">Rubripirellula obstinata</name>
    <dbReference type="NCBI Taxonomy" id="406547"/>
    <lineage>
        <taxon>Bacteria</taxon>
        <taxon>Pseudomonadati</taxon>
        <taxon>Planctomycetota</taxon>
        <taxon>Planctomycetia</taxon>
        <taxon>Pirellulales</taxon>
        <taxon>Pirellulaceae</taxon>
        <taxon>Rubripirellula</taxon>
    </lineage>
</organism>
<evidence type="ECO:0000256" key="9">
    <source>
        <dbReference type="HAMAP-Rule" id="MF_00336"/>
    </source>
</evidence>
<evidence type="ECO:0000256" key="6">
    <source>
        <dbReference type="ARBA" id="ARBA00022840"/>
    </source>
</evidence>
<dbReference type="GO" id="GO:0004141">
    <property type="term" value="F:dethiobiotin synthase activity"/>
    <property type="evidence" value="ECO:0007669"/>
    <property type="project" value="UniProtKB-UniRule"/>
</dbReference>
<comment type="caution">
    <text evidence="9">Lacks conserved residue(s) required for the propagation of feature annotation.</text>
</comment>
<feature type="binding site" evidence="9">
    <location>
        <begin position="28"/>
        <end position="33"/>
    </location>
    <ligand>
        <name>ATP</name>
        <dbReference type="ChEBI" id="CHEBI:30616"/>
    </ligand>
</feature>
<dbReference type="PANTHER" id="PTHR43210">
    <property type="entry name" value="DETHIOBIOTIN SYNTHETASE"/>
    <property type="match status" value="1"/>
</dbReference>
<evidence type="ECO:0000256" key="4">
    <source>
        <dbReference type="ARBA" id="ARBA00022741"/>
    </source>
</evidence>
<feature type="binding site" evidence="9">
    <location>
        <begin position="223"/>
        <end position="225"/>
    </location>
    <ligand>
        <name>ATP</name>
        <dbReference type="ChEBI" id="CHEBI:30616"/>
    </ligand>
</feature>
<accession>A0A5B1CEV0</accession>
<evidence type="ECO:0000256" key="3">
    <source>
        <dbReference type="ARBA" id="ARBA00022723"/>
    </source>
</evidence>
<dbReference type="GO" id="GO:0005829">
    <property type="term" value="C:cytosol"/>
    <property type="evidence" value="ECO:0007669"/>
    <property type="project" value="TreeGrafter"/>
</dbReference>
<keyword evidence="6 9" id="KW-0067">ATP-binding</keyword>
<feature type="active site" evidence="9">
    <location>
        <position position="53"/>
    </location>
</feature>
<dbReference type="OrthoDB" id="9802097at2"/>
<keyword evidence="5 9" id="KW-0093">Biotin biosynthesis</keyword>
<proteinExistence type="inferred from homology"/>
<dbReference type="Gene3D" id="3.40.50.300">
    <property type="entry name" value="P-loop containing nucleotide triphosphate hydrolases"/>
    <property type="match status" value="1"/>
</dbReference>
<dbReference type="AlphaFoldDB" id="A0A5B1CEV0"/>
<comment type="subunit">
    <text evidence="9">Homodimer.</text>
</comment>
<sequence length="235" mass="24898">MISDTQPKQKPQLNPKTKVIFFAGTDTDVGKTYIAALAAKSFRESGLRVGVYKPVASDCRDKDGVRIASDAVALWEAAGRPRTLNEVCPQRFLAPLAPNEAARAENTSVDAQAMIDGLKVWTDADFDVCIVEGAGGLMSPLADSILNIDFAKQIAADAVILVSANRLGTIHQTLATIAAAKQGSISLSGIVLNQASDEVHDSCLSNAKQIEGFGDVPILNEVPFGGQLDISGWQF</sequence>
<comment type="function">
    <text evidence="9">Catalyzes a mechanistically unusual reaction, the ATP-dependent insertion of CO2 between the N7 and N8 nitrogen atoms of 7,8-diaminopelargonic acid (DAPA, also called 7,8-diammoniononanoate) to form a ureido ring.</text>
</comment>
<keyword evidence="2 9" id="KW-0436">Ligase</keyword>
<name>A0A5B1CEV0_9BACT</name>
<dbReference type="PIRSF" id="PIRSF006755">
    <property type="entry name" value="DTB_synth"/>
    <property type="match status" value="1"/>
</dbReference>
<dbReference type="NCBIfam" id="TIGR00347">
    <property type="entry name" value="bioD"/>
    <property type="match status" value="1"/>
</dbReference>
<dbReference type="GO" id="GO:0009102">
    <property type="term" value="P:biotin biosynthetic process"/>
    <property type="evidence" value="ECO:0007669"/>
    <property type="project" value="UniProtKB-UniRule"/>
</dbReference>
<dbReference type="UniPathway" id="UPA00078">
    <property type="reaction ID" value="UER00161"/>
</dbReference>
<dbReference type="RefSeq" id="WP_068258651.1">
    <property type="nucleotide sequence ID" value="NZ_LWSK01000006.1"/>
</dbReference>
<dbReference type="CDD" id="cd03109">
    <property type="entry name" value="DTBS"/>
    <property type="match status" value="1"/>
</dbReference>
<dbReference type="EC" id="6.3.3.3" evidence="9"/>
<protein>
    <recommendedName>
        <fullName evidence="9">ATP-dependent dethiobiotin synthetase BioD</fullName>
        <ecNumber evidence="9">6.3.3.3</ecNumber>
    </recommendedName>
    <alternativeName>
        <fullName evidence="9">DTB synthetase</fullName>
        <shortName evidence="9">DTBS</shortName>
    </alternativeName>
    <alternativeName>
        <fullName evidence="9">Dethiobiotin synthase</fullName>
    </alternativeName>
</protein>
<dbReference type="InterPro" id="IPR027417">
    <property type="entry name" value="P-loop_NTPase"/>
</dbReference>
<evidence type="ECO:0000256" key="5">
    <source>
        <dbReference type="ARBA" id="ARBA00022756"/>
    </source>
</evidence>
<evidence type="ECO:0000256" key="1">
    <source>
        <dbReference type="ARBA" id="ARBA00022490"/>
    </source>
</evidence>
<dbReference type="Proteomes" id="UP000322699">
    <property type="component" value="Unassembled WGS sequence"/>
</dbReference>
<dbReference type="HAMAP" id="MF_00336">
    <property type="entry name" value="BioD"/>
    <property type="match status" value="1"/>
</dbReference>
<dbReference type="SUPFAM" id="SSF52540">
    <property type="entry name" value="P-loop containing nucleoside triphosphate hydrolases"/>
    <property type="match status" value="1"/>
</dbReference>
<comment type="catalytic activity">
    <reaction evidence="9">
        <text>(7R,8S)-7,8-diammoniononanoate + CO2 + ATP = (4R,5S)-dethiobiotin + ADP + phosphate + 3 H(+)</text>
        <dbReference type="Rhea" id="RHEA:15805"/>
        <dbReference type="ChEBI" id="CHEBI:15378"/>
        <dbReference type="ChEBI" id="CHEBI:16526"/>
        <dbReference type="ChEBI" id="CHEBI:30616"/>
        <dbReference type="ChEBI" id="CHEBI:43474"/>
        <dbReference type="ChEBI" id="CHEBI:149469"/>
        <dbReference type="ChEBI" id="CHEBI:149473"/>
        <dbReference type="ChEBI" id="CHEBI:456216"/>
        <dbReference type="EC" id="6.3.3.3"/>
    </reaction>
</comment>
<dbReference type="GO" id="GO:0000287">
    <property type="term" value="F:magnesium ion binding"/>
    <property type="evidence" value="ECO:0007669"/>
    <property type="project" value="UniProtKB-UniRule"/>
</dbReference>
<reference evidence="10 11" key="1">
    <citation type="submission" date="2019-08" db="EMBL/GenBank/DDBJ databases">
        <title>Deep-cultivation of Planctomycetes and their phenomic and genomic characterization uncovers novel biology.</title>
        <authorList>
            <person name="Wiegand S."/>
            <person name="Jogler M."/>
            <person name="Boedeker C."/>
            <person name="Pinto D."/>
            <person name="Vollmers J."/>
            <person name="Rivas-Marin E."/>
            <person name="Kohn T."/>
            <person name="Peeters S.H."/>
            <person name="Heuer A."/>
            <person name="Rast P."/>
            <person name="Oberbeckmann S."/>
            <person name="Bunk B."/>
            <person name="Jeske O."/>
            <person name="Meyerdierks A."/>
            <person name="Storesund J.E."/>
            <person name="Kallscheuer N."/>
            <person name="Luecker S."/>
            <person name="Lage O.M."/>
            <person name="Pohl T."/>
            <person name="Merkel B.J."/>
            <person name="Hornburger P."/>
            <person name="Mueller R.-W."/>
            <person name="Bruemmer F."/>
            <person name="Labrenz M."/>
            <person name="Spormann A.M."/>
            <person name="Op Den Camp H."/>
            <person name="Overmann J."/>
            <person name="Amann R."/>
            <person name="Jetten M.S.M."/>
            <person name="Mascher T."/>
            <person name="Medema M.H."/>
            <person name="Devos D.P."/>
            <person name="Kaster A.-K."/>
            <person name="Ovreas L."/>
            <person name="Rohde M."/>
            <person name="Galperin M.Y."/>
            <person name="Jogler C."/>
        </authorList>
    </citation>
    <scope>NUCLEOTIDE SEQUENCE [LARGE SCALE GENOMIC DNA]</scope>
    <source>
        <strain evidence="10 11">LF1</strain>
    </source>
</reference>
<feature type="binding site" evidence="9">
    <location>
        <position position="70"/>
    </location>
    <ligand>
        <name>ATP</name>
        <dbReference type="ChEBI" id="CHEBI:30616"/>
    </ligand>
</feature>
<dbReference type="EMBL" id="VRLW01000001">
    <property type="protein sequence ID" value="KAA1259687.1"/>
    <property type="molecule type" value="Genomic_DNA"/>
</dbReference>